<dbReference type="EMBL" id="POAF01000007">
    <property type="protein sequence ID" value="RBL99628.1"/>
    <property type="molecule type" value="Genomic_DNA"/>
</dbReference>
<dbReference type="InterPro" id="IPR029044">
    <property type="entry name" value="Nucleotide-diphossugar_trans"/>
</dbReference>
<evidence type="ECO:0000313" key="8">
    <source>
        <dbReference type="EMBL" id="RBL99628.1"/>
    </source>
</evidence>
<dbReference type="AlphaFoldDB" id="A0A365YAN3"/>
<comment type="caution">
    <text evidence="8">The sequence shown here is derived from an EMBL/GenBank/DDBJ whole genome shotgun (WGS) entry which is preliminary data.</text>
</comment>
<evidence type="ECO:0000256" key="2">
    <source>
        <dbReference type="ARBA" id="ARBA00010488"/>
    </source>
</evidence>
<dbReference type="SUPFAM" id="SSF53756">
    <property type="entry name" value="UDP-Glycosyltransferase/glycogen phosphorylase"/>
    <property type="match status" value="1"/>
</dbReference>
<dbReference type="Proteomes" id="UP000252167">
    <property type="component" value="Unassembled WGS sequence"/>
</dbReference>
<evidence type="ECO:0000313" key="9">
    <source>
        <dbReference type="Proteomes" id="UP000252167"/>
    </source>
</evidence>
<dbReference type="InterPro" id="IPR007554">
    <property type="entry name" value="Glycerophosphate_synth"/>
</dbReference>
<comment type="similarity">
    <text evidence="2">Belongs to the CDP-glycerol glycerophosphotransferase family.</text>
</comment>
<dbReference type="Gene3D" id="3.40.50.11820">
    <property type="match status" value="1"/>
</dbReference>
<protein>
    <recommendedName>
        <fullName evidence="7">Glycosyltransferase 2-like domain-containing protein</fullName>
    </recommendedName>
</protein>
<dbReference type="GO" id="GO:0047355">
    <property type="term" value="F:CDP-glycerol glycerophosphotransferase activity"/>
    <property type="evidence" value="ECO:0007669"/>
    <property type="project" value="InterPro"/>
</dbReference>
<proteinExistence type="inferred from homology"/>
<dbReference type="Gene3D" id="3.40.50.12580">
    <property type="match status" value="1"/>
</dbReference>
<reference evidence="8 9" key="1">
    <citation type="submission" date="2018-01" db="EMBL/GenBank/DDBJ databases">
        <title>Glutamicibacter soli strain NHPC-3 Whole genome sequence and assembly.</title>
        <authorList>
            <person name="Choudhury P."/>
            <person name="Gupta D."/>
            <person name="Sengupta K."/>
            <person name="Jawed A."/>
            <person name="Sultana N."/>
            <person name="Saha P."/>
        </authorList>
    </citation>
    <scope>NUCLEOTIDE SEQUENCE [LARGE SCALE GENOMIC DNA]</scope>
    <source>
        <strain evidence="8 9">NHPC-3</strain>
    </source>
</reference>
<keyword evidence="6" id="KW-0472">Membrane</keyword>
<dbReference type="InterPro" id="IPR043149">
    <property type="entry name" value="TagF_N"/>
</dbReference>
<dbReference type="Pfam" id="PF04464">
    <property type="entry name" value="Glyphos_transf"/>
    <property type="match status" value="1"/>
</dbReference>
<evidence type="ECO:0000256" key="4">
    <source>
        <dbReference type="ARBA" id="ARBA00022679"/>
    </source>
</evidence>
<evidence type="ECO:0000256" key="5">
    <source>
        <dbReference type="ARBA" id="ARBA00022944"/>
    </source>
</evidence>
<dbReference type="PANTHER" id="PTHR22916:SF3">
    <property type="entry name" value="UDP-GLCNAC:BETAGAL BETA-1,3-N-ACETYLGLUCOSAMINYLTRANSFERASE-LIKE PROTEIN 1"/>
    <property type="match status" value="1"/>
</dbReference>
<dbReference type="CDD" id="cd00761">
    <property type="entry name" value="Glyco_tranf_GTA_type"/>
    <property type="match status" value="1"/>
</dbReference>
<dbReference type="RefSeq" id="WP_113607785.1">
    <property type="nucleotide sequence ID" value="NZ_POAF01000007.1"/>
</dbReference>
<evidence type="ECO:0000256" key="1">
    <source>
        <dbReference type="ARBA" id="ARBA00004202"/>
    </source>
</evidence>
<accession>A0A365YAN3</accession>
<dbReference type="SUPFAM" id="SSF53448">
    <property type="entry name" value="Nucleotide-diphospho-sugar transferases"/>
    <property type="match status" value="1"/>
</dbReference>
<dbReference type="PANTHER" id="PTHR22916">
    <property type="entry name" value="GLYCOSYLTRANSFERASE"/>
    <property type="match status" value="1"/>
</dbReference>
<keyword evidence="4" id="KW-0808">Transferase</keyword>
<name>A0A365YAN3_9MICC</name>
<keyword evidence="9" id="KW-1185">Reference proteome</keyword>
<dbReference type="GO" id="GO:0005886">
    <property type="term" value="C:plasma membrane"/>
    <property type="evidence" value="ECO:0007669"/>
    <property type="project" value="UniProtKB-SubCell"/>
</dbReference>
<evidence type="ECO:0000256" key="3">
    <source>
        <dbReference type="ARBA" id="ARBA00022475"/>
    </source>
</evidence>
<evidence type="ECO:0000259" key="7">
    <source>
        <dbReference type="Pfam" id="PF00535"/>
    </source>
</evidence>
<keyword evidence="3" id="KW-1003">Cell membrane</keyword>
<comment type="subcellular location">
    <subcellularLocation>
        <location evidence="1">Cell membrane</location>
        <topology evidence="1">Peripheral membrane protein</topology>
    </subcellularLocation>
</comment>
<keyword evidence="5" id="KW-0777">Teichoic acid biosynthesis</keyword>
<dbReference type="Gene3D" id="3.90.550.10">
    <property type="entry name" value="Spore Coat Polysaccharide Biosynthesis Protein SpsA, Chain A"/>
    <property type="match status" value="1"/>
</dbReference>
<organism evidence="8 9">
    <name type="scientific">Glutamicibacter soli</name>
    <dbReference type="NCBI Taxonomy" id="453836"/>
    <lineage>
        <taxon>Bacteria</taxon>
        <taxon>Bacillati</taxon>
        <taxon>Actinomycetota</taxon>
        <taxon>Actinomycetes</taxon>
        <taxon>Micrococcales</taxon>
        <taxon>Micrococcaceae</taxon>
        <taxon>Glutamicibacter</taxon>
    </lineage>
</organism>
<dbReference type="GO" id="GO:0016758">
    <property type="term" value="F:hexosyltransferase activity"/>
    <property type="evidence" value="ECO:0007669"/>
    <property type="project" value="UniProtKB-ARBA"/>
</dbReference>
<gene>
    <name evidence="8" type="ORF">C1H84_14530</name>
</gene>
<dbReference type="InterPro" id="IPR001173">
    <property type="entry name" value="Glyco_trans_2-like"/>
</dbReference>
<sequence length="894" mass="103914">MIKRPPLFTIISAVYNVADYLPRYLQSIADQNIQHDKLELILVIDGSLDASEEIIREWALTSDISTKIINKENGGQASARNRGIEVAQGEWLTFCDPDDFLAANYFAQIESFIADNSNVSIISSRLVSFHEDSDEFRHDHPLEKRFRKGTRVVDLNSQPNFFHMHGPTSIVRRANVTSNRLKFNEALKFSFEDAHFVASYILNLATPLLGYCVEAEYYYRKRKSGDSAVQTSKLREEKYTQVLVDGHLDLVKLSARISPRLPDWLQHLLIYDILWYFRGDRRVGAPSRFLSNETKQKFHRYISAILEHISVANIHAFDAMSTDWDLRYALILGYKDFDYGVPRISAMEIDAERSLTLLRYVYKSRVPDELVIYRGYMKKPALVSSRAVKFFDRVMFHHRFMWVPARGRFSIELDGQPAPLELKGPSRDKFEIRPYSASVEILGYDLFTDRVPKTAPILDLDKISRHYDEESSRDRHNFLSRVGIRRSKSIVKSLPKDSQSLESQAQNSLDVFDVNRAAKYKDAWILMDRPERANDNAEHLYREILQKHRDINAWFVLNRNSNDWERLSKEGFRLLPYGEVDYLAALIRSVVFASSHMDKYISDPLPEYLKKYRRWKFVFLQHGITKDDLSAWFNSKDISLLITSTNDEYRSIIDPESNYRFGSKEVELTGFPRHDKLMDHHFTRPAWMLLSPTWRDWLFVTDPANGSKTLIPEFSTSDFAQNWQQVLQSNELFLAAKRQGLEIAFLPHPFLEPYLDELDIPEHIRILSWNELPFAEVLAQTALLITDYSSTAFEAAYIGRPVVYFQFDDDLVLNGAHTYERGYFDYTKDGFGPCVHLPNQVVDAAVSLLEEGEDLLYIRRKHETFKYRDRNNSKRVVSAIRKRIQAEGVGRVLN</sequence>
<dbReference type="GO" id="GO:0019350">
    <property type="term" value="P:teichoic acid biosynthetic process"/>
    <property type="evidence" value="ECO:0007669"/>
    <property type="project" value="UniProtKB-KW"/>
</dbReference>
<dbReference type="Pfam" id="PF00535">
    <property type="entry name" value="Glycos_transf_2"/>
    <property type="match status" value="1"/>
</dbReference>
<dbReference type="InterPro" id="IPR043148">
    <property type="entry name" value="TagF_C"/>
</dbReference>
<feature type="domain" description="Glycosyltransferase 2-like" evidence="7">
    <location>
        <begin position="9"/>
        <end position="174"/>
    </location>
</feature>
<evidence type="ECO:0000256" key="6">
    <source>
        <dbReference type="ARBA" id="ARBA00023136"/>
    </source>
</evidence>